<dbReference type="RefSeq" id="WP_143784243.1">
    <property type="nucleotide sequence ID" value="NZ_CP041616.1"/>
</dbReference>
<reference evidence="1 2" key="1">
    <citation type="submission" date="2019-07" db="EMBL/GenBank/DDBJ databases">
        <title>complete genome sequencing of Ornithinimicrobium sp. H23M54.</title>
        <authorList>
            <person name="Bae J.-W."/>
            <person name="Lee S.-Y."/>
        </authorList>
    </citation>
    <scope>NUCLEOTIDE SEQUENCE [LARGE SCALE GENOMIC DNA]</scope>
    <source>
        <strain evidence="1 2">H23M54</strain>
    </source>
</reference>
<sequence>MATHTPQSTLQMSLADVARLAGVARPVASVWRSRHAPGHPFPRPVARVAGHDRFDAFEVADYLAATGRGNTTVERADVAAHARLAQVGGLDEDVVLSGLTALLVLGAELGEPLAALDDSHLLALAGEADPQDEMLRREVAALGSHAVELAAHADALADASYSARAAFELLLEQQLARGMGDLSALALRSEASALVGRLAAELAADAGWEAPLFVGPVPGVGDLLLQAAEQYAGGLAPSVAVAPDDSPVGRLRRRRMRVHDLHQVTLQRTESGDFVVPSGTFDGSVHVMQVPVAQEAAGDARVLETVADVVVQLAQDSRVVVVGPASALTDRPTSADADRARDAVLRSGRLRAAIRLPAGLLVHAPRQHLALWVLGPAHPEVPVADRWTVVGDLTDAALDAITTDDLVTDVLASLVDPRLVGHHAYRFVHRVVTSTLIPGRVPLVDTRSPVVSHGRGTRTLDDLISRRECRLIPGNRVDPAHLQPNGRAVIGPEELTGSLPPGSRAVDPLTFPAAYPTSRDTEPGDVIFCTSPRPAAMVDRDGGTVVLAPARTLRVTPDSDKGVPDLVPDVIVADINGTRGRDWRRWQIRLVSPKRQDSLHVELAGIDAERRELHDRLAQLDHQAIRAMDHATAPRQEGR</sequence>
<dbReference type="AlphaFoldDB" id="A0A516GDG7"/>
<organism evidence="1 2">
    <name type="scientific">Ornithinimicrobium ciconiae</name>
    <dbReference type="NCBI Taxonomy" id="2594265"/>
    <lineage>
        <taxon>Bacteria</taxon>
        <taxon>Bacillati</taxon>
        <taxon>Actinomycetota</taxon>
        <taxon>Actinomycetes</taxon>
        <taxon>Micrococcales</taxon>
        <taxon>Ornithinimicrobiaceae</taxon>
        <taxon>Ornithinimicrobium</taxon>
    </lineage>
</organism>
<name>A0A516GDG7_9MICO</name>
<dbReference type="EMBL" id="CP041616">
    <property type="protein sequence ID" value="QDO89547.1"/>
    <property type="molecule type" value="Genomic_DNA"/>
</dbReference>
<evidence type="ECO:0000313" key="1">
    <source>
        <dbReference type="EMBL" id="QDO89547.1"/>
    </source>
</evidence>
<protein>
    <submittedName>
        <fullName evidence="1">Uncharacterized protein</fullName>
    </submittedName>
</protein>
<keyword evidence="2" id="KW-1185">Reference proteome</keyword>
<accession>A0A516GDG7</accession>
<dbReference type="KEGG" id="orz:FNH13_15400"/>
<proteinExistence type="predicted"/>
<dbReference type="Proteomes" id="UP000315395">
    <property type="component" value="Chromosome"/>
</dbReference>
<dbReference type="OrthoDB" id="9784823at2"/>
<evidence type="ECO:0000313" key="2">
    <source>
        <dbReference type="Proteomes" id="UP000315395"/>
    </source>
</evidence>
<gene>
    <name evidence="1" type="ORF">FNH13_15400</name>
</gene>